<gene>
    <name evidence="1" type="ORF">MCHUDSM44219_00952</name>
</gene>
<accession>A0A0J6ZH40</accession>
<evidence type="ECO:0000313" key="1">
    <source>
        <dbReference type="EMBL" id="KMO84146.1"/>
    </source>
</evidence>
<sequence length="86" mass="9723">MDARFSFLSISDAALLNDVLARRNPNLLEGLTQLNRLSLEHAEQVVLLLSDEFINALDDDWEPTEYGKRISDLLAQVNAVKIAEWP</sequence>
<protein>
    <submittedName>
        <fullName evidence="1">Uncharacterized protein</fullName>
    </submittedName>
</protein>
<dbReference type="PATRIC" id="fig|1800.3.peg.955"/>
<name>A0A0J6ZH40_MYCCU</name>
<dbReference type="AlphaFoldDB" id="A0A0J6ZH40"/>
<organism evidence="1 2">
    <name type="scientific">Mycolicibacterium chubuense</name>
    <name type="common">Mycobacterium chubuense</name>
    <dbReference type="NCBI Taxonomy" id="1800"/>
    <lineage>
        <taxon>Bacteria</taxon>
        <taxon>Bacillati</taxon>
        <taxon>Actinomycetota</taxon>
        <taxon>Actinomycetes</taxon>
        <taxon>Mycobacteriales</taxon>
        <taxon>Mycobacteriaceae</taxon>
        <taxon>Mycolicibacterium</taxon>
    </lineage>
</organism>
<keyword evidence="2" id="KW-1185">Reference proteome</keyword>
<dbReference type="Proteomes" id="UP000036176">
    <property type="component" value="Unassembled WGS sequence"/>
</dbReference>
<comment type="caution">
    <text evidence="1">The sequence shown here is derived from an EMBL/GenBank/DDBJ whole genome shotgun (WGS) entry which is preliminary data.</text>
</comment>
<dbReference type="RefSeq" id="WP_048417046.1">
    <property type="nucleotide sequence ID" value="NZ_JYNX01000019.1"/>
</dbReference>
<dbReference type="OrthoDB" id="4631476at2"/>
<evidence type="ECO:0000313" key="2">
    <source>
        <dbReference type="Proteomes" id="UP000036176"/>
    </source>
</evidence>
<dbReference type="EMBL" id="JYNX01000019">
    <property type="protein sequence ID" value="KMO84146.1"/>
    <property type="molecule type" value="Genomic_DNA"/>
</dbReference>
<reference evidence="1 2" key="1">
    <citation type="journal article" date="2015" name="Genome Biol. Evol.">
        <title>Characterization of Three Mycobacterium spp. with Potential Use in Bioremediation by Genome Sequencing and Comparative Genomics.</title>
        <authorList>
            <person name="Das S."/>
            <person name="Pettersson B.M."/>
            <person name="Behra P.R."/>
            <person name="Ramesh M."/>
            <person name="Dasgupta S."/>
            <person name="Bhattacharya A."/>
            <person name="Kirsebom L.A."/>
        </authorList>
    </citation>
    <scope>NUCLEOTIDE SEQUENCE [LARGE SCALE GENOMIC DNA]</scope>
    <source>
        <strain evidence="1 2">DSM 44219</strain>
    </source>
</reference>
<proteinExistence type="predicted"/>